<dbReference type="CDD" id="cd06263">
    <property type="entry name" value="MAM"/>
    <property type="match status" value="1"/>
</dbReference>
<proteinExistence type="predicted"/>
<dbReference type="SUPFAM" id="SSF49899">
    <property type="entry name" value="Concanavalin A-like lectins/glucanases"/>
    <property type="match status" value="1"/>
</dbReference>
<dbReference type="Pfam" id="PF00629">
    <property type="entry name" value="MAM"/>
    <property type="match status" value="1"/>
</dbReference>
<name>A0A9D4N139_DREPO</name>
<dbReference type="PROSITE" id="PS50060">
    <property type="entry name" value="MAM_2"/>
    <property type="match status" value="1"/>
</dbReference>
<gene>
    <name evidence="2" type="ORF">DPMN_011726</name>
</gene>
<dbReference type="Proteomes" id="UP000828390">
    <property type="component" value="Unassembled WGS sequence"/>
</dbReference>
<sequence>MLNDDFDWTWNSGSTSTANSGPTADHTFSTATGHYMYIETSAPRRQGDKARLISKTYPPINNRCLTFWYHMYGLNIGQLNVYAGTPTSLGTAIWNLYGNQGNRWLKAQVTVQTSTAFQVQSAT</sequence>
<dbReference type="InterPro" id="IPR013320">
    <property type="entry name" value="ConA-like_dom_sf"/>
</dbReference>
<reference evidence="2" key="2">
    <citation type="submission" date="2020-11" db="EMBL/GenBank/DDBJ databases">
        <authorList>
            <person name="McCartney M.A."/>
            <person name="Auch B."/>
            <person name="Kono T."/>
            <person name="Mallez S."/>
            <person name="Becker A."/>
            <person name="Gohl D.M."/>
            <person name="Silverstein K.A.T."/>
            <person name="Koren S."/>
            <person name="Bechman K.B."/>
            <person name="Herman A."/>
            <person name="Abrahante J.E."/>
            <person name="Garbe J."/>
        </authorList>
    </citation>
    <scope>NUCLEOTIDE SEQUENCE</scope>
    <source>
        <strain evidence="2">Duluth1</strain>
        <tissue evidence="2">Whole animal</tissue>
    </source>
</reference>
<dbReference type="EMBL" id="JAIWYP010000001">
    <property type="protein sequence ID" value="KAH3887707.1"/>
    <property type="molecule type" value="Genomic_DNA"/>
</dbReference>
<dbReference type="PANTHER" id="PTHR23282:SF148">
    <property type="entry name" value="MAM DOMAIN-CONTAINING PROTEIN"/>
    <property type="match status" value="1"/>
</dbReference>
<dbReference type="InterPro" id="IPR051560">
    <property type="entry name" value="MAM_domain-containing"/>
</dbReference>
<feature type="domain" description="MAM" evidence="1">
    <location>
        <begin position="1"/>
        <end position="123"/>
    </location>
</feature>
<evidence type="ECO:0000259" key="1">
    <source>
        <dbReference type="PROSITE" id="PS50060"/>
    </source>
</evidence>
<evidence type="ECO:0000313" key="2">
    <source>
        <dbReference type="EMBL" id="KAH3887707.1"/>
    </source>
</evidence>
<dbReference type="PANTHER" id="PTHR23282">
    <property type="entry name" value="APICAL ENDOSOMAL GLYCOPROTEIN PRECURSOR"/>
    <property type="match status" value="1"/>
</dbReference>
<dbReference type="SMART" id="SM00137">
    <property type="entry name" value="MAM"/>
    <property type="match status" value="1"/>
</dbReference>
<accession>A0A9D4N139</accession>
<keyword evidence="3" id="KW-1185">Reference proteome</keyword>
<comment type="caution">
    <text evidence="2">The sequence shown here is derived from an EMBL/GenBank/DDBJ whole genome shotgun (WGS) entry which is preliminary data.</text>
</comment>
<dbReference type="AlphaFoldDB" id="A0A9D4N139"/>
<dbReference type="GO" id="GO:0016020">
    <property type="term" value="C:membrane"/>
    <property type="evidence" value="ECO:0007669"/>
    <property type="project" value="InterPro"/>
</dbReference>
<dbReference type="Gene3D" id="2.60.120.200">
    <property type="match status" value="1"/>
</dbReference>
<protein>
    <recommendedName>
        <fullName evidence="1">MAM domain-containing protein</fullName>
    </recommendedName>
</protein>
<evidence type="ECO:0000313" key="3">
    <source>
        <dbReference type="Proteomes" id="UP000828390"/>
    </source>
</evidence>
<reference evidence="2" key="1">
    <citation type="journal article" date="2019" name="bioRxiv">
        <title>The Genome of the Zebra Mussel, Dreissena polymorpha: A Resource for Invasive Species Research.</title>
        <authorList>
            <person name="McCartney M.A."/>
            <person name="Auch B."/>
            <person name="Kono T."/>
            <person name="Mallez S."/>
            <person name="Zhang Y."/>
            <person name="Obille A."/>
            <person name="Becker A."/>
            <person name="Abrahante J.E."/>
            <person name="Garbe J."/>
            <person name="Badalamenti J.P."/>
            <person name="Herman A."/>
            <person name="Mangelson H."/>
            <person name="Liachko I."/>
            <person name="Sullivan S."/>
            <person name="Sone E.D."/>
            <person name="Koren S."/>
            <person name="Silverstein K.A.T."/>
            <person name="Beckman K.B."/>
            <person name="Gohl D.M."/>
        </authorList>
    </citation>
    <scope>NUCLEOTIDE SEQUENCE</scope>
    <source>
        <strain evidence="2">Duluth1</strain>
        <tissue evidence="2">Whole animal</tissue>
    </source>
</reference>
<dbReference type="InterPro" id="IPR000998">
    <property type="entry name" value="MAM_dom"/>
</dbReference>
<organism evidence="2 3">
    <name type="scientific">Dreissena polymorpha</name>
    <name type="common">Zebra mussel</name>
    <name type="synonym">Mytilus polymorpha</name>
    <dbReference type="NCBI Taxonomy" id="45954"/>
    <lineage>
        <taxon>Eukaryota</taxon>
        <taxon>Metazoa</taxon>
        <taxon>Spiralia</taxon>
        <taxon>Lophotrochozoa</taxon>
        <taxon>Mollusca</taxon>
        <taxon>Bivalvia</taxon>
        <taxon>Autobranchia</taxon>
        <taxon>Heteroconchia</taxon>
        <taxon>Euheterodonta</taxon>
        <taxon>Imparidentia</taxon>
        <taxon>Neoheterodontei</taxon>
        <taxon>Myida</taxon>
        <taxon>Dreissenoidea</taxon>
        <taxon>Dreissenidae</taxon>
        <taxon>Dreissena</taxon>
    </lineage>
</organism>